<sequence length="554" mass="59447">MLPTTTAFACLVILASLTDAIPFLSSRNNDQHHPDHDYKDHWYGPDKTTASYPASSPSPSPPVILLPDVVLNNTGSAPALLDNTTLPTPEFNSTIVNTTGEGDSVIVIPVNNTSLSPDNGDVSKVVTAPDNSTVVVGTIPDTPVSTDDRVLFRPGTYENSPTVQAEDAAPVAFSFTGSTNYYASLSDPESRPSFPETDGCNYTYQSVLGGGNGSVAAVGGLWALEDYVWLTPANIRQGTIGDCGMGSAIMSLASQGIGRESWTYYLAKLIDSVTIVTGADGNPVKQLSFRFKYPGKEATVLIDDKLPTLTSGACGTYLGFQPTLDAVCQNPSTGVYDPTNVFFVPLLEKAFAKYIDAYPELRSQQTTDKGYTGYLGLTGIRPDIVLASFTGGQPQALYRNLESTAPIILALLRCIRDDIICAVDTYPSSLEGMGPKDEFGVVHLLGDSGWAASNSQWNQTVSYTVIDFDNLNSEGRSHLQEMIGLHAYGIDYLSTPFPGIVKLLNPWGCNPTYSDQSGYCGTYNGPQLEMSLRVFVSMLRAVYWVESPIAVSAL</sequence>
<protein>
    <submittedName>
        <fullName evidence="1">Uncharacterized protein</fullName>
    </submittedName>
</protein>
<organism evidence="1 2">
    <name type="scientific">Naganishia vaughanmartiniae</name>
    <dbReference type="NCBI Taxonomy" id="1424756"/>
    <lineage>
        <taxon>Eukaryota</taxon>
        <taxon>Fungi</taxon>
        <taxon>Dikarya</taxon>
        <taxon>Basidiomycota</taxon>
        <taxon>Agaricomycotina</taxon>
        <taxon>Tremellomycetes</taxon>
        <taxon>Filobasidiales</taxon>
        <taxon>Filobasidiaceae</taxon>
        <taxon>Naganishia</taxon>
    </lineage>
</organism>
<dbReference type="EMBL" id="JASBWU010000019">
    <property type="protein sequence ID" value="KAJ9114217.1"/>
    <property type="molecule type" value="Genomic_DNA"/>
</dbReference>
<proteinExistence type="predicted"/>
<name>A0ACC2WRH8_9TREE</name>
<dbReference type="Proteomes" id="UP001243375">
    <property type="component" value="Unassembled WGS sequence"/>
</dbReference>
<evidence type="ECO:0000313" key="2">
    <source>
        <dbReference type="Proteomes" id="UP001243375"/>
    </source>
</evidence>
<keyword evidence="2" id="KW-1185">Reference proteome</keyword>
<evidence type="ECO:0000313" key="1">
    <source>
        <dbReference type="EMBL" id="KAJ9114217.1"/>
    </source>
</evidence>
<comment type="caution">
    <text evidence="1">The sequence shown here is derived from an EMBL/GenBank/DDBJ whole genome shotgun (WGS) entry which is preliminary data.</text>
</comment>
<gene>
    <name evidence="1" type="ORF">QFC22_005669</name>
</gene>
<reference evidence="1" key="1">
    <citation type="submission" date="2023-04" db="EMBL/GenBank/DDBJ databases">
        <title>Draft Genome sequencing of Naganishia species isolated from polar environments using Oxford Nanopore Technology.</title>
        <authorList>
            <person name="Leo P."/>
            <person name="Venkateswaran K."/>
        </authorList>
    </citation>
    <scope>NUCLEOTIDE SEQUENCE</scope>
    <source>
        <strain evidence="1">MNA-CCFEE 5425</strain>
    </source>
</reference>
<accession>A0ACC2WRH8</accession>